<dbReference type="EMBL" id="FOQG01000002">
    <property type="protein sequence ID" value="SFH76649.1"/>
    <property type="molecule type" value="Genomic_DNA"/>
</dbReference>
<feature type="chain" id="PRO_5011681565" evidence="5">
    <location>
        <begin position="37"/>
        <end position="355"/>
    </location>
</feature>
<evidence type="ECO:0000256" key="5">
    <source>
        <dbReference type="SAM" id="SignalP"/>
    </source>
</evidence>
<proteinExistence type="inferred from homology"/>
<dbReference type="STRING" id="1005945.SAMN05216561_102170"/>
<evidence type="ECO:0000313" key="8">
    <source>
        <dbReference type="Proteomes" id="UP000198649"/>
    </source>
</evidence>
<dbReference type="GO" id="GO:0030288">
    <property type="term" value="C:outer membrane-bounded periplasmic space"/>
    <property type="evidence" value="ECO:0007669"/>
    <property type="project" value="TreeGrafter"/>
</dbReference>
<evidence type="ECO:0000256" key="4">
    <source>
        <dbReference type="ARBA" id="ARBA00022729"/>
    </source>
</evidence>
<reference evidence="7 8" key="1">
    <citation type="submission" date="2016-10" db="EMBL/GenBank/DDBJ databases">
        <authorList>
            <person name="de Groot N.N."/>
        </authorList>
    </citation>
    <scope>NUCLEOTIDE SEQUENCE [LARGE SCALE GENOMIC DNA]</scope>
    <source>
        <strain evidence="7 8">CGMCC 1.11156</strain>
    </source>
</reference>
<name>A0A1I3CQY0_9ACTN</name>
<dbReference type="Pfam" id="PF01497">
    <property type="entry name" value="Peripla_BP_2"/>
    <property type="match status" value="1"/>
</dbReference>
<comment type="subcellular location">
    <subcellularLocation>
        <location evidence="1">Cell envelope</location>
    </subcellularLocation>
</comment>
<dbReference type="PANTHER" id="PTHR30532">
    <property type="entry name" value="IRON III DICITRATE-BINDING PERIPLASMIC PROTEIN"/>
    <property type="match status" value="1"/>
</dbReference>
<dbReference type="Gene3D" id="3.40.50.1980">
    <property type="entry name" value="Nitrogenase molybdenum iron protein domain"/>
    <property type="match status" value="2"/>
</dbReference>
<dbReference type="InterPro" id="IPR002491">
    <property type="entry name" value="ABC_transptr_periplasmic_BD"/>
</dbReference>
<dbReference type="InterPro" id="IPR051313">
    <property type="entry name" value="Bact_iron-sidero_bind"/>
</dbReference>
<protein>
    <submittedName>
        <fullName evidence="7">Iron complex transport system substrate-binding protein</fullName>
    </submittedName>
</protein>
<dbReference type="AlphaFoldDB" id="A0A1I3CQY0"/>
<keyword evidence="4 5" id="KW-0732">Signal</keyword>
<evidence type="ECO:0000256" key="3">
    <source>
        <dbReference type="ARBA" id="ARBA00022448"/>
    </source>
</evidence>
<dbReference type="PROSITE" id="PS50983">
    <property type="entry name" value="FE_B12_PBP"/>
    <property type="match status" value="1"/>
</dbReference>
<organism evidence="7 8">
    <name type="scientific">Nocardioides psychrotolerans</name>
    <dbReference type="NCBI Taxonomy" id="1005945"/>
    <lineage>
        <taxon>Bacteria</taxon>
        <taxon>Bacillati</taxon>
        <taxon>Actinomycetota</taxon>
        <taxon>Actinomycetes</taxon>
        <taxon>Propionibacteriales</taxon>
        <taxon>Nocardioidaceae</taxon>
        <taxon>Nocardioides</taxon>
    </lineage>
</organism>
<keyword evidence="3" id="KW-0813">Transport</keyword>
<comment type="similarity">
    <text evidence="2">Belongs to the bacterial solute-binding protein 8 family.</text>
</comment>
<evidence type="ECO:0000256" key="1">
    <source>
        <dbReference type="ARBA" id="ARBA00004196"/>
    </source>
</evidence>
<dbReference type="GO" id="GO:1901678">
    <property type="term" value="P:iron coordination entity transport"/>
    <property type="evidence" value="ECO:0007669"/>
    <property type="project" value="UniProtKB-ARBA"/>
</dbReference>
<feature type="signal peptide" evidence="5">
    <location>
        <begin position="1"/>
        <end position="36"/>
    </location>
</feature>
<dbReference type="Proteomes" id="UP000198649">
    <property type="component" value="Unassembled WGS sequence"/>
</dbReference>
<evidence type="ECO:0000256" key="2">
    <source>
        <dbReference type="ARBA" id="ARBA00008814"/>
    </source>
</evidence>
<sequence>MPPTRSSTVDRSTPRRARLALALGAALLAVPLAACGADPEAEPDGSAGGGETASEAFEAVTIEHAFGSTEIDEEPLRVVTWGWGSSDAAIALGVVPVAIPKNSYGADEEGYMPWQQEAIDASGAEEPTLLTEAAEPPLEEIIAAEPDLILANYSGITEADYEKLSQIADTVAYPDEPWSTPWREVITTVGDALGKADEAAQLLEDVDAEVAAAAAAHPEFEGRTIAAVAIDPNAFYVYTPADPRVQFLEDLGFTVADSVDELDTGESTFYYTLSTEEVDKLTSDVLLSYVADQTVRDDIAADPALQAMQQVQDGTVASVVGESYISSVSPPTALSLTWGLETFVESLVPAVEAAG</sequence>
<dbReference type="PANTHER" id="PTHR30532:SF24">
    <property type="entry name" value="FERRIC ENTEROBACTIN-BINDING PERIPLASMIC PROTEIN FEPB"/>
    <property type="match status" value="1"/>
</dbReference>
<gene>
    <name evidence="7" type="ORF">SAMN05216561_102170</name>
</gene>
<dbReference type="RefSeq" id="WP_174812974.1">
    <property type="nucleotide sequence ID" value="NZ_BKAF01000002.1"/>
</dbReference>
<dbReference type="SUPFAM" id="SSF53807">
    <property type="entry name" value="Helical backbone' metal receptor"/>
    <property type="match status" value="1"/>
</dbReference>
<accession>A0A1I3CQY0</accession>
<keyword evidence="8" id="KW-1185">Reference proteome</keyword>
<evidence type="ECO:0000259" key="6">
    <source>
        <dbReference type="PROSITE" id="PS50983"/>
    </source>
</evidence>
<feature type="domain" description="Fe/B12 periplasmic-binding" evidence="6">
    <location>
        <begin position="77"/>
        <end position="351"/>
    </location>
</feature>
<evidence type="ECO:0000313" key="7">
    <source>
        <dbReference type="EMBL" id="SFH76649.1"/>
    </source>
</evidence>
<dbReference type="CDD" id="cd01146">
    <property type="entry name" value="FhuD"/>
    <property type="match status" value="1"/>
</dbReference>